<keyword evidence="2" id="KW-1185">Reference proteome</keyword>
<sequence length="96" mass="10890">MNVRIPEAWDYCEIGCIYIVTIRRLTIWHNLLNSIVDDGDIDVLLNVLARTIPQLSDMDDGTTGRLIAMIVELVNWNILCFAPVTPDLFQCSIVQV</sequence>
<protein>
    <submittedName>
        <fullName evidence="1">Uncharacterized protein</fullName>
    </submittedName>
</protein>
<reference evidence="1 2" key="1">
    <citation type="journal article" date="2014" name="PLoS Genet.">
        <title>Phylogenetically driven sequencing of extremely halophilic archaea reveals strategies for static and dynamic osmo-response.</title>
        <authorList>
            <person name="Becker E.A."/>
            <person name="Seitzer P.M."/>
            <person name="Tritt A."/>
            <person name="Larsen D."/>
            <person name="Krusor M."/>
            <person name="Yao A.I."/>
            <person name="Wu D."/>
            <person name="Madern D."/>
            <person name="Eisen J.A."/>
            <person name="Darling A.E."/>
            <person name="Facciotti M.T."/>
        </authorList>
    </citation>
    <scope>NUCLEOTIDE SEQUENCE [LARGE SCALE GENOMIC DNA]</scope>
    <source>
        <strain evidence="2">DSM 18796 / CECT 7217 / JCM 14584 / KCTC 4019 / B3</strain>
    </source>
</reference>
<evidence type="ECO:0000313" key="2">
    <source>
        <dbReference type="Proteomes" id="UP000011645"/>
    </source>
</evidence>
<dbReference type="EMBL" id="AOHV01000008">
    <property type="protein sequence ID" value="ELY40864.1"/>
    <property type="molecule type" value="Genomic_DNA"/>
</dbReference>
<proteinExistence type="predicted"/>
<comment type="caution">
    <text evidence="1">The sequence shown here is derived from an EMBL/GenBank/DDBJ whole genome shotgun (WGS) entry which is preliminary data.</text>
</comment>
<name>L9VUK8_HALJB</name>
<dbReference type="Proteomes" id="UP000011645">
    <property type="component" value="Unassembled WGS sequence"/>
</dbReference>
<dbReference type="AlphaFoldDB" id="L9VUK8"/>
<accession>L9VUK8</accession>
<organism evidence="1 2">
    <name type="scientific">Halalkalicoccus jeotgali (strain DSM 18796 / CECT 7217 / JCM 14584 / KCTC 4019 / B3)</name>
    <dbReference type="NCBI Taxonomy" id="795797"/>
    <lineage>
        <taxon>Archaea</taxon>
        <taxon>Methanobacteriati</taxon>
        <taxon>Methanobacteriota</taxon>
        <taxon>Stenosarchaea group</taxon>
        <taxon>Halobacteria</taxon>
        <taxon>Halobacteriales</taxon>
        <taxon>Halococcaceae</taxon>
        <taxon>Halalkalicoccus</taxon>
    </lineage>
</organism>
<evidence type="ECO:0000313" key="1">
    <source>
        <dbReference type="EMBL" id="ELY40864.1"/>
    </source>
</evidence>
<gene>
    <name evidence="1" type="ORF">C497_02237</name>
</gene>